<evidence type="ECO:0000256" key="4">
    <source>
        <dbReference type="ARBA" id="ARBA00023128"/>
    </source>
</evidence>
<reference evidence="6" key="1">
    <citation type="journal article" date="2019" name="Science">
        <title>Mutation of a bHLH transcription factor allowed almond domestication.</title>
        <authorList>
            <person name="Sanchez-Perez R."/>
            <person name="Pavan S."/>
            <person name="Mazzeo R."/>
            <person name="Moldovan C."/>
            <person name="Aiese Cigliano R."/>
            <person name="Del Cueto J."/>
            <person name="Ricciardi F."/>
            <person name="Lotti C."/>
            <person name="Ricciardi L."/>
            <person name="Dicenta F."/>
            <person name="Lopez-Marques R.L."/>
            <person name="Lindberg Moller B."/>
        </authorList>
    </citation>
    <scope>NUCLEOTIDE SEQUENCE</scope>
</reference>
<keyword evidence="3" id="KW-0378">Hydrolase</keyword>
<sequence>MGSSSYYPLLAGLRCAPVRTRVPSLWEGGAGDLVLVRSPNDPRKIVTKRILGMEGDQVTFFVDPKHSDRSQTTVVPKGHVWIQGITSIPPLIHEHMELYLMVLFKAKCFAGCGHLMALDHWIDEDKEDYNIKG</sequence>
<dbReference type="GO" id="GO:0016787">
    <property type="term" value="F:hydrolase activity"/>
    <property type="evidence" value="ECO:0007669"/>
    <property type="project" value="UniProtKB-KW"/>
</dbReference>
<dbReference type="InterPro" id="IPR036286">
    <property type="entry name" value="LexA/Signal_pep-like_sf"/>
</dbReference>
<evidence type="ECO:0000313" key="6">
    <source>
        <dbReference type="EMBL" id="BBH01601.1"/>
    </source>
</evidence>
<dbReference type="AlphaFoldDB" id="A0A4Y1RBL0"/>
<protein>
    <submittedName>
        <fullName evidence="6">Peptidase S24/S26A/S26B/S26C family protein</fullName>
    </submittedName>
</protein>
<evidence type="ECO:0000256" key="1">
    <source>
        <dbReference type="ARBA" id="ARBA00004273"/>
    </source>
</evidence>
<evidence type="ECO:0000256" key="3">
    <source>
        <dbReference type="ARBA" id="ARBA00022801"/>
    </source>
</evidence>
<keyword evidence="5" id="KW-0472">Membrane</keyword>
<comment type="subcellular location">
    <subcellularLocation>
        <location evidence="1">Mitochondrion inner membrane</location>
    </subcellularLocation>
</comment>
<evidence type="ECO:0000256" key="2">
    <source>
        <dbReference type="ARBA" id="ARBA00022792"/>
    </source>
</evidence>
<keyword evidence="4" id="KW-0496">Mitochondrion</keyword>
<dbReference type="GO" id="GO:0042720">
    <property type="term" value="C:mitochondrial inner membrane peptidase complex"/>
    <property type="evidence" value="ECO:0007669"/>
    <property type="project" value="TreeGrafter"/>
</dbReference>
<name>A0A4Y1RBL0_PRUDU</name>
<accession>A0A4Y1RBL0</accession>
<dbReference type="SUPFAM" id="SSF51306">
    <property type="entry name" value="LexA/Signal peptidase"/>
    <property type="match status" value="1"/>
</dbReference>
<gene>
    <name evidence="6" type="ORF">Prudu_011909</name>
</gene>
<dbReference type="Gene3D" id="2.10.109.10">
    <property type="entry name" value="Umud Fragment, subunit A"/>
    <property type="match status" value="1"/>
</dbReference>
<keyword evidence="2" id="KW-0999">Mitochondrion inner membrane</keyword>
<evidence type="ECO:0000256" key="5">
    <source>
        <dbReference type="ARBA" id="ARBA00023136"/>
    </source>
</evidence>
<dbReference type="PANTHER" id="PTHR12383:SF16">
    <property type="entry name" value="MITOCHONDRIAL INNER MEMBRANE PROTEASE SUBUNIT 1"/>
    <property type="match status" value="1"/>
</dbReference>
<proteinExistence type="predicted"/>
<dbReference type="InterPro" id="IPR052064">
    <property type="entry name" value="Mito_IMP1_subunit"/>
</dbReference>
<dbReference type="PANTHER" id="PTHR12383">
    <property type="entry name" value="PROTEASE FAMILY S26 MITOCHONDRIAL INNER MEMBRANE PROTEASE-RELATED"/>
    <property type="match status" value="1"/>
</dbReference>
<dbReference type="GO" id="GO:0006627">
    <property type="term" value="P:protein processing involved in protein targeting to mitochondrion"/>
    <property type="evidence" value="ECO:0007669"/>
    <property type="project" value="TreeGrafter"/>
</dbReference>
<dbReference type="EMBL" id="AP019300">
    <property type="protein sequence ID" value="BBH01601.1"/>
    <property type="molecule type" value="Genomic_DNA"/>
</dbReference>
<organism evidence="6">
    <name type="scientific">Prunus dulcis</name>
    <name type="common">Almond</name>
    <name type="synonym">Amygdalus dulcis</name>
    <dbReference type="NCBI Taxonomy" id="3755"/>
    <lineage>
        <taxon>Eukaryota</taxon>
        <taxon>Viridiplantae</taxon>
        <taxon>Streptophyta</taxon>
        <taxon>Embryophyta</taxon>
        <taxon>Tracheophyta</taxon>
        <taxon>Spermatophyta</taxon>
        <taxon>Magnoliopsida</taxon>
        <taxon>eudicotyledons</taxon>
        <taxon>Gunneridae</taxon>
        <taxon>Pentapetalae</taxon>
        <taxon>rosids</taxon>
        <taxon>fabids</taxon>
        <taxon>Rosales</taxon>
        <taxon>Rosaceae</taxon>
        <taxon>Amygdaloideae</taxon>
        <taxon>Amygdaleae</taxon>
        <taxon>Prunus</taxon>
    </lineage>
</organism>